<sequence>MAFEFIELLGKNGRDQMQGLIWLLSKSRISLDMEDLQTRAKKSKAKADTVAAYQSLRTDGSLLLLNDDFRTFFADLNVVGREMFKDSAFKLSVAAEEVAKKVRPSEQDKQFVAQLGQDKGMGVLSGQELGGDVADVAEVAKTAAERATERLEGDEGKTILNRLKQANLCLRQRKDYSQSVSTLSLLIRRYAFGYSRTVSEVMGVAAKDTHRNAELDRAVHHAWALLTSFWDEKKWQKSEKLLRKVMSHQDDDPQFEEMMTEVGNSLQKLLTDQAFFDNVAAKFRRAAREDVLQDDEIHKLLDTTQRVFRILSPLNRNTIPKLIQDTINVFVTLVISAIQYITIPRLGASIPAIDLLLENLIIEPGITVNKTSFLPYRLKVESYNDVDIHRTHTLRTATHMKNRATIKLDGLSMRADEVGFWMRPNSAIFRVADEGLMSFALFVKGIGVHVDVEICRERLEQILTSRGVRVHIQKLHYGMRKSKFSWLSFLFKPLLRPVLRMTMEHQLADSLAE</sequence>
<reference evidence="1" key="1">
    <citation type="submission" date="2023-07" db="EMBL/GenBank/DDBJ databases">
        <title>Black Yeasts Isolated from many extreme environments.</title>
        <authorList>
            <person name="Coleine C."/>
            <person name="Stajich J.E."/>
            <person name="Selbmann L."/>
        </authorList>
    </citation>
    <scope>NUCLEOTIDE SEQUENCE</scope>
    <source>
        <strain evidence="1">CCFEE 5714</strain>
    </source>
</reference>
<dbReference type="Proteomes" id="UP001281147">
    <property type="component" value="Unassembled WGS sequence"/>
</dbReference>
<dbReference type="EMBL" id="JAUTXU010000268">
    <property type="protein sequence ID" value="KAK3691301.1"/>
    <property type="molecule type" value="Genomic_DNA"/>
</dbReference>
<name>A0ACC3MG60_9PEZI</name>
<keyword evidence="2" id="KW-1185">Reference proteome</keyword>
<accession>A0ACC3MG60</accession>
<gene>
    <name evidence="1" type="ORF">LTR37_018707</name>
</gene>
<comment type="caution">
    <text evidence="1">The sequence shown here is derived from an EMBL/GenBank/DDBJ whole genome shotgun (WGS) entry which is preliminary data.</text>
</comment>
<protein>
    <submittedName>
        <fullName evidence="1">Uncharacterized protein</fullName>
    </submittedName>
</protein>
<evidence type="ECO:0000313" key="2">
    <source>
        <dbReference type="Proteomes" id="UP001281147"/>
    </source>
</evidence>
<proteinExistence type="predicted"/>
<evidence type="ECO:0000313" key="1">
    <source>
        <dbReference type="EMBL" id="KAK3691301.1"/>
    </source>
</evidence>
<organism evidence="1 2">
    <name type="scientific">Vermiconidia calcicola</name>
    <dbReference type="NCBI Taxonomy" id="1690605"/>
    <lineage>
        <taxon>Eukaryota</taxon>
        <taxon>Fungi</taxon>
        <taxon>Dikarya</taxon>
        <taxon>Ascomycota</taxon>
        <taxon>Pezizomycotina</taxon>
        <taxon>Dothideomycetes</taxon>
        <taxon>Dothideomycetidae</taxon>
        <taxon>Mycosphaerellales</taxon>
        <taxon>Extremaceae</taxon>
        <taxon>Vermiconidia</taxon>
    </lineage>
</organism>